<feature type="region of interest" description="Disordered" evidence="1">
    <location>
        <begin position="37"/>
        <end position="81"/>
    </location>
</feature>
<feature type="non-terminal residue" evidence="2">
    <location>
        <position position="110"/>
    </location>
</feature>
<protein>
    <submittedName>
        <fullName evidence="2">Uncharacterized protein</fullName>
    </submittedName>
</protein>
<accession>A0A7J8XP05</accession>
<dbReference type="AlphaFoldDB" id="A0A7J8XP05"/>
<evidence type="ECO:0000313" key="3">
    <source>
        <dbReference type="Proteomes" id="UP000593577"/>
    </source>
</evidence>
<dbReference type="Proteomes" id="UP000593577">
    <property type="component" value="Unassembled WGS sequence"/>
</dbReference>
<keyword evidence="3" id="KW-1185">Reference proteome</keyword>
<dbReference type="EMBL" id="JABFAA010000008">
    <property type="protein sequence ID" value="MBA0689047.1"/>
    <property type="molecule type" value="Genomic_DNA"/>
</dbReference>
<comment type="caution">
    <text evidence="2">The sequence shown here is derived from an EMBL/GenBank/DDBJ whole genome shotgun (WGS) entry which is preliminary data.</text>
</comment>
<reference evidence="2 3" key="1">
    <citation type="journal article" date="2019" name="Genome Biol. Evol.">
        <title>Insights into the evolution of the New World diploid cottons (Gossypium, subgenus Houzingenia) based on genome sequencing.</title>
        <authorList>
            <person name="Grover C.E."/>
            <person name="Arick M.A. 2nd"/>
            <person name="Thrash A."/>
            <person name="Conover J.L."/>
            <person name="Sanders W.S."/>
            <person name="Peterson D.G."/>
            <person name="Frelichowski J.E."/>
            <person name="Scheffler J.A."/>
            <person name="Scheffler B.E."/>
            <person name="Wendel J.F."/>
        </authorList>
    </citation>
    <scope>NUCLEOTIDE SEQUENCE [LARGE SCALE GENOMIC DNA]</scope>
    <source>
        <strain evidence="2">185</strain>
        <tissue evidence="2">Leaf</tissue>
    </source>
</reference>
<evidence type="ECO:0000313" key="2">
    <source>
        <dbReference type="EMBL" id="MBA0689047.1"/>
    </source>
</evidence>
<evidence type="ECO:0000256" key="1">
    <source>
        <dbReference type="SAM" id="MobiDB-lite"/>
    </source>
</evidence>
<gene>
    <name evidence="2" type="ORF">Goari_006797</name>
</gene>
<proteinExistence type="predicted"/>
<organism evidence="2 3">
    <name type="scientific">Gossypium aridum</name>
    <name type="common">American cotton</name>
    <name type="synonym">Erioxylum aridum</name>
    <dbReference type="NCBI Taxonomy" id="34290"/>
    <lineage>
        <taxon>Eukaryota</taxon>
        <taxon>Viridiplantae</taxon>
        <taxon>Streptophyta</taxon>
        <taxon>Embryophyta</taxon>
        <taxon>Tracheophyta</taxon>
        <taxon>Spermatophyta</taxon>
        <taxon>Magnoliopsida</taxon>
        <taxon>eudicotyledons</taxon>
        <taxon>Gunneridae</taxon>
        <taxon>Pentapetalae</taxon>
        <taxon>rosids</taxon>
        <taxon>malvids</taxon>
        <taxon>Malvales</taxon>
        <taxon>Malvaceae</taxon>
        <taxon>Malvoideae</taxon>
        <taxon>Gossypium</taxon>
    </lineage>
</organism>
<sequence>MDRLKPWANQKLQHRRVRELTKAMMVTESLVELVPMKDRFESSKFNGKDNGGVDHEEDEEGHSDDGNNSKSDGGNGNHEMRRNWPKISLFFAIKRNDKPEEAPMKLGVIM</sequence>
<name>A0A7J8XP05_GOSAI</name>